<keyword evidence="3" id="KW-1185">Reference proteome</keyword>
<protein>
    <submittedName>
        <fullName evidence="2">DUF4474 domain-containing protein</fullName>
    </submittedName>
</protein>
<reference evidence="2 3" key="1">
    <citation type="submission" date="2020-08" db="EMBL/GenBank/DDBJ databases">
        <title>Genome public.</title>
        <authorList>
            <person name="Liu C."/>
            <person name="Sun Q."/>
        </authorList>
    </citation>
    <scope>NUCLEOTIDE SEQUENCE [LARGE SCALE GENOMIC DNA]</scope>
    <source>
        <strain evidence="2 3">NSJ-37</strain>
    </source>
</reference>
<evidence type="ECO:0000259" key="1">
    <source>
        <dbReference type="Pfam" id="PF14751"/>
    </source>
</evidence>
<gene>
    <name evidence="2" type="ORF">H8704_02065</name>
</gene>
<dbReference type="RefSeq" id="WP_249297108.1">
    <property type="nucleotide sequence ID" value="NZ_JACRSX010000002.1"/>
</dbReference>
<name>A0ABR7N016_9FIRM</name>
<dbReference type="InterPro" id="IPR029322">
    <property type="entry name" value="DUF4474"/>
</dbReference>
<accession>A0ABR7N016</accession>
<sequence>MSLLFRYRMWRQIAAAAGAYILNFVYDDKESAYHSMPVTWQKTYGYNKLFDKVFRVGSNMSVEDIPYSYNNKKYVLWMWKGDYWNLGTGSEIGLYQQSAESRTHYDAVDFLCSMQLSTYKYSDGQVYGSYYNWNPVHNKQWWITAFDWRHPKPDPKKLVTLGKVDFGDKTGMAQTIKDKIKDKSKDKKIFQDTILSENSNTIWIMWGGNE</sequence>
<dbReference type="Pfam" id="PF14751">
    <property type="entry name" value="DUF4474"/>
    <property type="match status" value="1"/>
</dbReference>
<evidence type="ECO:0000313" key="3">
    <source>
        <dbReference type="Proteomes" id="UP000606193"/>
    </source>
</evidence>
<dbReference type="EMBL" id="JACRSX010000002">
    <property type="protein sequence ID" value="MBC8561427.1"/>
    <property type="molecule type" value="Genomic_DNA"/>
</dbReference>
<comment type="caution">
    <text evidence="2">The sequence shown here is derived from an EMBL/GenBank/DDBJ whole genome shotgun (WGS) entry which is preliminary data.</text>
</comment>
<evidence type="ECO:0000313" key="2">
    <source>
        <dbReference type="EMBL" id="MBC8561427.1"/>
    </source>
</evidence>
<organism evidence="2 3">
    <name type="scientific">Jutongia huaianensis</name>
    <dbReference type="NCBI Taxonomy" id="2763668"/>
    <lineage>
        <taxon>Bacteria</taxon>
        <taxon>Bacillati</taxon>
        <taxon>Bacillota</taxon>
        <taxon>Clostridia</taxon>
        <taxon>Lachnospirales</taxon>
        <taxon>Lachnospiraceae</taxon>
        <taxon>Jutongia</taxon>
    </lineage>
</organism>
<dbReference type="Proteomes" id="UP000606193">
    <property type="component" value="Unassembled WGS sequence"/>
</dbReference>
<feature type="domain" description="DUF4474" evidence="1">
    <location>
        <begin position="21"/>
        <end position="188"/>
    </location>
</feature>
<proteinExistence type="predicted"/>